<feature type="repeat" description="ANK" evidence="1">
    <location>
        <begin position="278"/>
        <end position="310"/>
    </location>
</feature>
<dbReference type="PROSITE" id="PS50088">
    <property type="entry name" value="ANK_REPEAT"/>
    <property type="match status" value="2"/>
</dbReference>
<dbReference type="GO" id="GO:2000114">
    <property type="term" value="P:regulation of establishment of cell polarity"/>
    <property type="evidence" value="ECO:0007669"/>
    <property type="project" value="TreeGrafter"/>
</dbReference>
<feature type="repeat" description="ANK" evidence="1">
    <location>
        <begin position="311"/>
        <end position="344"/>
    </location>
</feature>
<keyword evidence="1" id="KW-0040">ANK repeat</keyword>
<accession>A0AAF3ECX5</accession>
<dbReference type="Pfam" id="PF12796">
    <property type="entry name" value="Ank_2"/>
    <property type="match status" value="1"/>
</dbReference>
<dbReference type="InterPro" id="IPR000299">
    <property type="entry name" value="FERM_domain"/>
</dbReference>
<dbReference type="CDD" id="cd14473">
    <property type="entry name" value="FERM_B-lobe"/>
    <property type="match status" value="1"/>
</dbReference>
<dbReference type="PANTHER" id="PTHR13283">
    <property type="entry name" value="KREV INTERACTION TRAPPED 1-RELATED"/>
    <property type="match status" value="1"/>
</dbReference>
<evidence type="ECO:0000313" key="3">
    <source>
        <dbReference type="Proteomes" id="UP000887575"/>
    </source>
</evidence>
<dbReference type="SMART" id="SM00295">
    <property type="entry name" value="B41"/>
    <property type="match status" value="1"/>
</dbReference>
<organism evidence="3 4">
    <name type="scientific">Mesorhabditis belari</name>
    <dbReference type="NCBI Taxonomy" id="2138241"/>
    <lineage>
        <taxon>Eukaryota</taxon>
        <taxon>Metazoa</taxon>
        <taxon>Ecdysozoa</taxon>
        <taxon>Nematoda</taxon>
        <taxon>Chromadorea</taxon>
        <taxon>Rhabditida</taxon>
        <taxon>Rhabditina</taxon>
        <taxon>Rhabditomorpha</taxon>
        <taxon>Rhabditoidea</taxon>
        <taxon>Rhabditidae</taxon>
        <taxon>Mesorhabditinae</taxon>
        <taxon>Mesorhabditis</taxon>
    </lineage>
</organism>
<protein>
    <submittedName>
        <fullName evidence="4">FERM domain-containing protein</fullName>
    </submittedName>
</protein>
<dbReference type="GO" id="GO:0005886">
    <property type="term" value="C:plasma membrane"/>
    <property type="evidence" value="ECO:0007669"/>
    <property type="project" value="TreeGrafter"/>
</dbReference>
<dbReference type="Gene3D" id="1.20.80.10">
    <property type="match status" value="1"/>
</dbReference>
<dbReference type="InterPro" id="IPR019749">
    <property type="entry name" value="Band_41_domain"/>
</dbReference>
<feature type="domain" description="FERM" evidence="2">
    <location>
        <begin position="409"/>
        <end position="728"/>
    </location>
</feature>
<dbReference type="InterPro" id="IPR011993">
    <property type="entry name" value="PH-like_dom_sf"/>
</dbReference>
<reference evidence="4" key="1">
    <citation type="submission" date="2024-02" db="UniProtKB">
        <authorList>
            <consortium name="WormBaseParasite"/>
        </authorList>
    </citation>
    <scope>IDENTIFICATION</scope>
</reference>
<dbReference type="InterPro" id="IPR057096">
    <property type="entry name" value="KRIT1_FRMD8_FERM_C"/>
</dbReference>
<dbReference type="Pfam" id="PF00373">
    <property type="entry name" value="FERM_M"/>
    <property type="match status" value="1"/>
</dbReference>
<evidence type="ECO:0000259" key="2">
    <source>
        <dbReference type="PROSITE" id="PS50057"/>
    </source>
</evidence>
<dbReference type="SUPFAM" id="SSF47031">
    <property type="entry name" value="Second domain of FERM"/>
    <property type="match status" value="1"/>
</dbReference>
<evidence type="ECO:0000313" key="4">
    <source>
        <dbReference type="WBParaSite" id="MBELARI_LOCUS11789"/>
    </source>
</evidence>
<dbReference type="GO" id="GO:0045454">
    <property type="term" value="P:cell redox homeostasis"/>
    <property type="evidence" value="ECO:0007669"/>
    <property type="project" value="TreeGrafter"/>
</dbReference>
<sequence>MEVEVRLAVLVPSTPLSHSQLILVEQQPSTSQTQQERPVLCLPRMNVAANESSIIEAVCRRLKKYRIRRAIEIPLWRNDRQMGDQSHDRALQRTRGVKITTLVCLPVAKFEEVEIIGGRMEKMGVLLELCARMSGLIETQTALQLRRIDEWLTSLTIPALLLTSPAVDRVSRCAHNPSIGPPNTWNCYKVPLEEPQRQTGNGSEIDQQVARGNSARLRMVKYEKFDKFVMNPLFGTGLHTRVFADELSVRSTTIYERRGKRTSTVTTSSPPRSAEDWGSRYPLHKAAYIGDAQLIQNLLQRGQDPNESDRDSWTPLHYAAFYGRLDAIRALLQGADIEVNARNKGGATALHLAALNAHAFAVELMLSHPSIDINIINRNGQRAADLCRDVHRKEWQDVAKLLDRGIRPKKQQVDFVDLSNVMVELVSGNDTTAEEILIRIFKELSFDDSCQPLFALWIVSDRLSLQLRNDHKVMHHLAPKKWNMKRWGTAIENSSTRTDKPRLMMKRNAKCPLDTERKVKMNDRVVTLLYEEARQLFLKGFYPCNEKDAAKLAAYSIAIIYGSNHRISEPNLKVALPAHRIRGDPKKALAKITKEYNDPQLRKAHILLLQQLFLDLCRTFGPYGAHFFDAQLYIIKPFQSIVPVRVGVNDDGLHIINDETKSLMGRYSLQSIRWEPPGETRPYIDVSVPRVADFRITTKQAHHIHMLLSNLCGKYSKGTPLSSASLSK</sequence>
<dbReference type="Gene3D" id="1.25.40.20">
    <property type="entry name" value="Ankyrin repeat-containing domain"/>
    <property type="match status" value="1"/>
</dbReference>
<dbReference type="Pfam" id="PF24522">
    <property type="entry name" value="KRIT1_FRMD8_FERM_C"/>
    <property type="match status" value="1"/>
</dbReference>
<keyword evidence="3" id="KW-1185">Reference proteome</keyword>
<dbReference type="InterPro" id="IPR014352">
    <property type="entry name" value="FERM/acyl-CoA-bd_prot_sf"/>
</dbReference>
<name>A0AAF3ECX5_9BILA</name>
<dbReference type="InterPro" id="IPR051594">
    <property type="entry name" value="KRIT1/FRMD8"/>
</dbReference>
<dbReference type="Gene3D" id="2.30.29.30">
    <property type="entry name" value="Pleckstrin-homology domain (PH domain)/Phosphotyrosine-binding domain (PTB)"/>
    <property type="match status" value="1"/>
</dbReference>
<dbReference type="PROSITE" id="PS50297">
    <property type="entry name" value="ANK_REP_REGION"/>
    <property type="match status" value="2"/>
</dbReference>
<dbReference type="PROSITE" id="PS50057">
    <property type="entry name" value="FERM_3"/>
    <property type="match status" value="1"/>
</dbReference>
<evidence type="ECO:0000256" key="1">
    <source>
        <dbReference type="PROSITE-ProRule" id="PRU00023"/>
    </source>
</evidence>
<dbReference type="Gene3D" id="3.10.20.90">
    <property type="entry name" value="Phosphatidylinositol 3-kinase Catalytic Subunit, Chain A, domain 1"/>
    <property type="match status" value="1"/>
</dbReference>
<dbReference type="Proteomes" id="UP000887575">
    <property type="component" value="Unassembled WGS sequence"/>
</dbReference>
<dbReference type="InterPro" id="IPR002110">
    <property type="entry name" value="Ankyrin_rpt"/>
</dbReference>
<dbReference type="AlphaFoldDB" id="A0AAF3ECX5"/>
<dbReference type="PANTHER" id="PTHR13283:SF11">
    <property type="entry name" value="KREV INTERACTION TRAPPED PROTEIN 1"/>
    <property type="match status" value="1"/>
</dbReference>
<dbReference type="SUPFAM" id="SSF48403">
    <property type="entry name" value="Ankyrin repeat"/>
    <property type="match status" value="1"/>
</dbReference>
<dbReference type="SMART" id="SM00248">
    <property type="entry name" value="ANK"/>
    <property type="match status" value="3"/>
</dbReference>
<dbReference type="WBParaSite" id="MBELARI_LOCUS11789">
    <property type="protein sequence ID" value="MBELARI_LOCUS11789"/>
    <property type="gene ID" value="MBELARI_LOCUS11789"/>
</dbReference>
<dbReference type="InterPro" id="IPR035963">
    <property type="entry name" value="FERM_2"/>
</dbReference>
<proteinExistence type="predicted"/>
<dbReference type="InterPro" id="IPR019748">
    <property type="entry name" value="FERM_central"/>
</dbReference>
<dbReference type="InterPro" id="IPR036770">
    <property type="entry name" value="Ankyrin_rpt-contain_sf"/>
</dbReference>